<dbReference type="EMBL" id="CP019698">
    <property type="protein sequence ID" value="AQS58781.1"/>
    <property type="molecule type" value="Genomic_DNA"/>
</dbReference>
<protein>
    <submittedName>
        <fullName evidence="1">Uncharacterized protein</fullName>
    </submittedName>
</protein>
<accession>A0A1S6IVG7</accession>
<dbReference type="OrthoDB" id="1787191at2"/>
<reference evidence="1 2" key="1">
    <citation type="journal article" date="2016" name="Int. J. Syst. Evol. Microbiol.">
        <title>Desulfotomaculum ferrireducens sp. nov., a moderately thermophilic sulfate-reducing and dissimilatory Fe(III)-reducing bacterium isolated from compost.</title>
        <authorList>
            <person name="Yang G."/>
            <person name="Guo J."/>
            <person name="Zhuang L."/>
            <person name="Yuan Y."/>
            <person name="Zhou S."/>
        </authorList>
    </citation>
    <scope>NUCLEOTIDE SEQUENCE [LARGE SCALE GENOMIC DNA]</scope>
    <source>
        <strain evidence="1 2">GSS09</strain>
    </source>
</reference>
<evidence type="ECO:0000313" key="1">
    <source>
        <dbReference type="EMBL" id="AQS58781.1"/>
    </source>
</evidence>
<keyword evidence="2" id="KW-1185">Reference proteome</keyword>
<dbReference type="RefSeq" id="WP_077713809.1">
    <property type="nucleotide sequence ID" value="NZ_CP019698.1"/>
</dbReference>
<name>A0A1S6IVG7_9FIRM</name>
<dbReference type="KEGG" id="dfg:B0537_06615"/>
<dbReference type="Proteomes" id="UP000189464">
    <property type="component" value="Chromosome"/>
</dbReference>
<dbReference type="AlphaFoldDB" id="A0A1S6IVG7"/>
<proteinExistence type="predicted"/>
<dbReference type="STRING" id="1833852.B0537_06615"/>
<organism evidence="1 2">
    <name type="scientific">Desulforamulus ferrireducens</name>
    <dbReference type="NCBI Taxonomy" id="1833852"/>
    <lineage>
        <taxon>Bacteria</taxon>
        <taxon>Bacillati</taxon>
        <taxon>Bacillota</taxon>
        <taxon>Clostridia</taxon>
        <taxon>Eubacteriales</taxon>
        <taxon>Peptococcaceae</taxon>
        <taxon>Desulforamulus</taxon>
    </lineage>
</organism>
<sequence length="97" mass="11405">MLGFIKSFIQKIKDKLQARYQQKMIKEISENMTPVTGTIIYLEKYTKGKYKYKILVKSTANQTVMLKIKKKDKIILKQGDRVHGYYDKERTALLEVA</sequence>
<evidence type="ECO:0000313" key="2">
    <source>
        <dbReference type="Proteomes" id="UP000189464"/>
    </source>
</evidence>
<gene>
    <name evidence="1" type="ORF">B0537_06615</name>
</gene>